<keyword evidence="4 6" id="KW-0663">Pyridoxal phosphate</keyword>
<dbReference type="InterPro" id="IPR015424">
    <property type="entry name" value="PyrdxlP-dep_Trfase"/>
</dbReference>
<dbReference type="RefSeq" id="XP_069213647.1">
    <property type="nucleotide sequence ID" value="XM_069350103.1"/>
</dbReference>
<dbReference type="Proteomes" id="UP001565368">
    <property type="component" value="Unassembled WGS sequence"/>
</dbReference>
<evidence type="ECO:0000256" key="2">
    <source>
        <dbReference type="ARBA" id="ARBA00009533"/>
    </source>
</evidence>
<dbReference type="GeneID" id="95982528"/>
<dbReference type="InterPro" id="IPR002129">
    <property type="entry name" value="PyrdxlP-dep_de-COase"/>
</dbReference>
<evidence type="ECO:0000256" key="1">
    <source>
        <dbReference type="ARBA" id="ARBA00001933"/>
    </source>
</evidence>
<keyword evidence="9" id="KW-1185">Reference proteome</keyword>
<dbReference type="PANTHER" id="PTHR45677:SF8">
    <property type="entry name" value="CYSTEINE SULFINIC ACID DECARBOXYLASE"/>
    <property type="match status" value="1"/>
</dbReference>
<dbReference type="EMBL" id="JBBXJM010000001">
    <property type="protein sequence ID" value="KAL1413703.1"/>
    <property type="molecule type" value="Genomic_DNA"/>
</dbReference>
<evidence type="ECO:0000313" key="9">
    <source>
        <dbReference type="Proteomes" id="UP001565368"/>
    </source>
</evidence>
<evidence type="ECO:0000256" key="5">
    <source>
        <dbReference type="ARBA" id="ARBA00023239"/>
    </source>
</evidence>
<reference evidence="8 9" key="1">
    <citation type="submission" date="2023-08" db="EMBL/GenBank/DDBJ databases">
        <title>Annotated Genome Sequence of Vanrija albida AlHP1.</title>
        <authorList>
            <person name="Herzog R."/>
        </authorList>
    </citation>
    <scope>NUCLEOTIDE SEQUENCE [LARGE SCALE GENOMIC DNA]</scope>
    <source>
        <strain evidence="8 9">AlHP1</strain>
    </source>
</reference>
<protein>
    <submittedName>
        <fullName evidence="8">Glutamate decarboxylase 2</fullName>
        <ecNumber evidence="8">4.1.1.15</ecNumber>
    </submittedName>
</protein>
<dbReference type="Gene3D" id="3.90.1150.170">
    <property type="match status" value="1"/>
</dbReference>
<evidence type="ECO:0000256" key="3">
    <source>
        <dbReference type="ARBA" id="ARBA00022793"/>
    </source>
</evidence>
<feature type="region of interest" description="Disordered" evidence="7">
    <location>
        <begin position="1"/>
        <end position="22"/>
    </location>
</feature>
<dbReference type="InterPro" id="IPR015421">
    <property type="entry name" value="PyrdxlP-dep_Trfase_major"/>
</dbReference>
<name>A0ABR3QH04_9TREE</name>
<dbReference type="GO" id="GO:0004351">
    <property type="term" value="F:glutamate decarboxylase activity"/>
    <property type="evidence" value="ECO:0007669"/>
    <property type="project" value="UniProtKB-EC"/>
</dbReference>
<dbReference type="SUPFAM" id="SSF53383">
    <property type="entry name" value="PLP-dependent transferases"/>
    <property type="match status" value="1"/>
</dbReference>
<feature type="compositionally biased region" description="Polar residues" evidence="7">
    <location>
        <begin position="1"/>
        <end position="21"/>
    </location>
</feature>
<keyword evidence="5 6" id="KW-0456">Lyase</keyword>
<comment type="caution">
    <text evidence="8">The sequence shown here is derived from an EMBL/GenBank/DDBJ whole genome shotgun (WGS) entry which is preliminary data.</text>
</comment>
<dbReference type="EC" id="4.1.1.15" evidence="8"/>
<comment type="similarity">
    <text evidence="2 6">Belongs to the group II decarboxylase family.</text>
</comment>
<dbReference type="Gene3D" id="3.40.640.10">
    <property type="entry name" value="Type I PLP-dependent aspartate aminotransferase-like (Major domain)"/>
    <property type="match status" value="1"/>
</dbReference>
<dbReference type="PANTHER" id="PTHR45677">
    <property type="entry name" value="GLUTAMATE DECARBOXYLASE-RELATED"/>
    <property type="match status" value="1"/>
</dbReference>
<evidence type="ECO:0000256" key="4">
    <source>
        <dbReference type="ARBA" id="ARBA00022898"/>
    </source>
</evidence>
<sequence>MSYSPHPQRQSNRSASANGSGEYQIAPSLGPQELGKVLDIQFPAAGGGQDGFKEQVDKVLKWSVNTWDAGFLDKLYASTNPIGIAADLLLSILNTNAHVYNTSPVLTLVEKATTVFLAQLFGLPGPHIGGFSQPGGSASNSSSIVVARNTLYPETKASGNGDYKFRLLTSAAGHYSVEKAAQMFGMGSDAVVPVPVDADGRIKVAELERIVVELKAKGETPFYVNATAGTTVFGAYDPFAEISAVCKRHNLWLHIDGSWGGNVVFSKTQREKGLKGAELADSIAITPHKMLGVPLTSSFLLFRDLRQAWKAFTLPAGYLFHTAASDDPDAPLEIYDLADLTPQCGRRGDSLKLFLSLQYYGVDYYERAVDQAFANADEFYAALESKPEVFKIVSEKPLPCLQVCFYYHPEKDLVDGAVMTARTAEVARRLKVRGWMIDYAPGPEGKYFRIVINTRTTSEIIAQLVRALEEAGAEAVAEEQAGK</sequence>
<comment type="cofactor">
    <cofactor evidence="1 6">
        <name>pyridoxal 5'-phosphate</name>
        <dbReference type="ChEBI" id="CHEBI:597326"/>
    </cofactor>
</comment>
<accession>A0ABR3QH04</accession>
<dbReference type="Pfam" id="PF00282">
    <property type="entry name" value="Pyridoxal_deC"/>
    <property type="match status" value="1"/>
</dbReference>
<evidence type="ECO:0000256" key="7">
    <source>
        <dbReference type="SAM" id="MobiDB-lite"/>
    </source>
</evidence>
<evidence type="ECO:0000313" key="8">
    <source>
        <dbReference type="EMBL" id="KAL1413703.1"/>
    </source>
</evidence>
<gene>
    <name evidence="8" type="primary">GAD2</name>
    <name evidence="8" type="ORF">Q8F55_001485</name>
</gene>
<organism evidence="8 9">
    <name type="scientific">Vanrija albida</name>
    <dbReference type="NCBI Taxonomy" id="181172"/>
    <lineage>
        <taxon>Eukaryota</taxon>
        <taxon>Fungi</taxon>
        <taxon>Dikarya</taxon>
        <taxon>Basidiomycota</taxon>
        <taxon>Agaricomycotina</taxon>
        <taxon>Tremellomycetes</taxon>
        <taxon>Trichosporonales</taxon>
        <taxon>Trichosporonaceae</taxon>
        <taxon>Vanrija</taxon>
    </lineage>
</organism>
<proteinExistence type="inferred from homology"/>
<evidence type="ECO:0000256" key="6">
    <source>
        <dbReference type="RuleBase" id="RU000382"/>
    </source>
</evidence>
<keyword evidence="3" id="KW-0210">Decarboxylase</keyword>